<evidence type="ECO:0000313" key="1">
    <source>
        <dbReference type="EMBL" id="KAF1808204.1"/>
    </source>
</evidence>
<proteinExistence type="predicted"/>
<dbReference type="AlphaFoldDB" id="A0A6G1FQY4"/>
<organism evidence="1">
    <name type="scientific">Eremomyces bilateralis CBS 781.70</name>
    <dbReference type="NCBI Taxonomy" id="1392243"/>
    <lineage>
        <taxon>Eukaryota</taxon>
        <taxon>Fungi</taxon>
        <taxon>Dikarya</taxon>
        <taxon>Ascomycota</taxon>
        <taxon>Pezizomycotina</taxon>
        <taxon>Dothideomycetes</taxon>
        <taxon>Dothideomycetes incertae sedis</taxon>
        <taxon>Eremomycetales</taxon>
        <taxon>Eremomycetaceae</taxon>
        <taxon>Eremomyces</taxon>
    </lineage>
</organism>
<evidence type="ECO:0000313" key="2">
    <source>
        <dbReference type="Proteomes" id="UP000504638"/>
    </source>
</evidence>
<dbReference type="GeneID" id="54415287"/>
<dbReference type="RefSeq" id="XP_033529835.1">
    <property type="nucleotide sequence ID" value="XM_033674717.1"/>
</dbReference>
<gene>
    <name evidence="1 3" type="ORF">P152DRAFT_252246</name>
</gene>
<dbReference type="Proteomes" id="UP000504638">
    <property type="component" value="Unplaced"/>
</dbReference>
<sequence length="188" mass="21714">MLVKCVGSVRYRACAYRCIVGSVEDGGWWMICRTARALGSNGMQSNQRRTDEFTLYGRSETADLFPCVWMAFTAGKLKHSRKCTRDSAERSRAVPYAEFCACVCHDRSTTTSHTLTAKLYKYCLVLVEEQLARMYFRSYCRMCGLLCTRLFLCGSRLYVFEIVNFIIAQWVIEHIDTVLLKRFDRQAL</sequence>
<reference evidence="1 3" key="1">
    <citation type="submission" date="2020-01" db="EMBL/GenBank/DDBJ databases">
        <authorList>
            <consortium name="DOE Joint Genome Institute"/>
            <person name="Haridas S."/>
            <person name="Albert R."/>
            <person name="Binder M."/>
            <person name="Bloem J."/>
            <person name="Labutti K."/>
            <person name="Salamov A."/>
            <person name="Andreopoulos B."/>
            <person name="Baker S.E."/>
            <person name="Barry K."/>
            <person name="Bills G."/>
            <person name="Bluhm B.H."/>
            <person name="Cannon C."/>
            <person name="Castanera R."/>
            <person name="Culley D.E."/>
            <person name="Daum C."/>
            <person name="Ezra D."/>
            <person name="Gonzalez J.B."/>
            <person name="Henrissat B."/>
            <person name="Kuo A."/>
            <person name="Liang C."/>
            <person name="Lipzen A."/>
            <person name="Lutzoni F."/>
            <person name="Magnuson J."/>
            <person name="Mondo S."/>
            <person name="Nolan M."/>
            <person name="Ohm R."/>
            <person name="Pangilinan J."/>
            <person name="Park H.-J."/>
            <person name="Ramirez L."/>
            <person name="Alfaro M."/>
            <person name="Sun H."/>
            <person name="Tritt A."/>
            <person name="Yoshinaga Y."/>
            <person name="Zwiers L.-H."/>
            <person name="Turgeon B.G."/>
            <person name="Goodwin S.B."/>
            <person name="Spatafora J.W."/>
            <person name="Crous P.W."/>
            <person name="Grigoriev I.V."/>
        </authorList>
    </citation>
    <scope>NUCLEOTIDE SEQUENCE</scope>
    <source>
        <strain evidence="1 3">CBS 781.70</strain>
    </source>
</reference>
<reference evidence="3" key="2">
    <citation type="submission" date="2020-04" db="EMBL/GenBank/DDBJ databases">
        <authorList>
            <consortium name="NCBI Genome Project"/>
        </authorList>
    </citation>
    <scope>NUCLEOTIDE SEQUENCE</scope>
    <source>
        <strain evidence="3">CBS 781.70</strain>
    </source>
</reference>
<name>A0A6G1FQY4_9PEZI</name>
<keyword evidence="2" id="KW-1185">Reference proteome</keyword>
<accession>A0A6G1FQY4</accession>
<reference evidence="3" key="3">
    <citation type="submission" date="2025-04" db="UniProtKB">
        <authorList>
            <consortium name="RefSeq"/>
        </authorList>
    </citation>
    <scope>IDENTIFICATION</scope>
    <source>
        <strain evidence="3">CBS 781.70</strain>
    </source>
</reference>
<evidence type="ECO:0000313" key="3">
    <source>
        <dbReference type="RefSeq" id="XP_033529835.1"/>
    </source>
</evidence>
<protein>
    <submittedName>
        <fullName evidence="1 3">Uncharacterized protein</fullName>
    </submittedName>
</protein>
<dbReference type="EMBL" id="ML975188">
    <property type="protein sequence ID" value="KAF1808204.1"/>
    <property type="molecule type" value="Genomic_DNA"/>
</dbReference>